<evidence type="ECO:0000256" key="2">
    <source>
        <dbReference type="ARBA" id="ARBA00004162"/>
    </source>
</evidence>
<keyword evidence="12" id="KW-0969">Cilium</keyword>
<protein>
    <recommendedName>
        <fullName evidence="10">Flagellar protein FliL</fullName>
    </recommendedName>
</protein>
<comment type="subcellular location">
    <subcellularLocation>
        <location evidence="2">Cell membrane</location>
        <topology evidence="2">Single-pass membrane protein</topology>
    </subcellularLocation>
</comment>
<keyword evidence="7 10" id="KW-0283">Flagellar rotation</keyword>
<accession>A0A8J6TM82</accession>
<feature type="transmembrane region" description="Helical" evidence="10">
    <location>
        <begin position="58"/>
        <end position="76"/>
    </location>
</feature>
<dbReference type="InterPro" id="IPR005503">
    <property type="entry name" value="FliL"/>
</dbReference>
<dbReference type="GO" id="GO:0071978">
    <property type="term" value="P:bacterial-type flagellum-dependent swarming motility"/>
    <property type="evidence" value="ECO:0007669"/>
    <property type="project" value="TreeGrafter"/>
</dbReference>
<organism evidence="12 13">
    <name type="scientific">Candidatus Desulfatibia profunda</name>
    <dbReference type="NCBI Taxonomy" id="2841695"/>
    <lineage>
        <taxon>Bacteria</taxon>
        <taxon>Pseudomonadati</taxon>
        <taxon>Thermodesulfobacteriota</taxon>
        <taxon>Desulfobacteria</taxon>
        <taxon>Desulfobacterales</taxon>
        <taxon>Desulfobacterales incertae sedis</taxon>
        <taxon>Candidatus Desulfatibia</taxon>
    </lineage>
</organism>
<keyword evidence="6 10" id="KW-0812">Transmembrane</keyword>
<dbReference type="Proteomes" id="UP000603434">
    <property type="component" value="Unassembled WGS sequence"/>
</dbReference>
<evidence type="ECO:0000256" key="9">
    <source>
        <dbReference type="ARBA" id="ARBA00023136"/>
    </source>
</evidence>
<evidence type="ECO:0000313" key="12">
    <source>
        <dbReference type="EMBL" id="MBC8361433.1"/>
    </source>
</evidence>
<comment type="caution">
    <text evidence="12">The sequence shown here is derived from an EMBL/GenBank/DDBJ whole genome shotgun (WGS) entry which is preliminary data.</text>
</comment>
<evidence type="ECO:0000256" key="1">
    <source>
        <dbReference type="ARBA" id="ARBA00002254"/>
    </source>
</evidence>
<dbReference type="Pfam" id="PF03748">
    <property type="entry name" value="FliL"/>
    <property type="match status" value="1"/>
</dbReference>
<evidence type="ECO:0000256" key="5">
    <source>
        <dbReference type="ARBA" id="ARBA00022500"/>
    </source>
</evidence>
<comment type="similarity">
    <text evidence="3 10">Belongs to the FliL family.</text>
</comment>
<keyword evidence="12" id="KW-0966">Cell projection</keyword>
<dbReference type="PANTHER" id="PTHR35091:SF2">
    <property type="entry name" value="FLAGELLAR PROTEIN FLIL"/>
    <property type="match status" value="1"/>
</dbReference>
<keyword evidence="8 10" id="KW-1133">Transmembrane helix</keyword>
<evidence type="ECO:0000256" key="8">
    <source>
        <dbReference type="ARBA" id="ARBA00022989"/>
    </source>
</evidence>
<dbReference type="GO" id="GO:0006935">
    <property type="term" value="P:chemotaxis"/>
    <property type="evidence" value="ECO:0007669"/>
    <property type="project" value="UniProtKB-KW"/>
</dbReference>
<evidence type="ECO:0000256" key="6">
    <source>
        <dbReference type="ARBA" id="ARBA00022692"/>
    </source>
</evidence>
<evidence type="ECO:0000256" key="7">
    <source>
        <dbReference type="ARBA" id="ARBA00022779"/>
    </source>
</evidence>
<evidence type="ECO:0000256" key="3">
    <source>
        <dbReference type="ARBA" id="ARBA00008281"/>
    </source>
</evidence>
<proteinExistence type="inferred from homology"/>
<name>A0A8J6TM82_9BACT</name>
<keyword evidence="12" id="KW-0282">Flagellum</keyword>
<dbReference type="GO" id="GO:0005886">
    <property type="term" value="C:plasma membrane"/>
    <property type="evidence" value="ECO:0007669"/>
    <property type="project" value="UniProtKB-SubCell"/>
</dbReference>
<keyword evidence="4 10" id="KW-1003">Cell membrane</keyword>
<comment type="function">
    <text evidence="1 10">Controls the rotational direction of flagella during chemotaxis.</text>
</comment>
<reference evidence="12 13" key="1">
    <citation type="submission" date="2020-08" db="EMBL/GenBank/DDBJ databases">
        <title>Bridging the membrane lipid divide: bacteria of the FCB group superphylum have the potential to synthesize archaeal ether lipids.</title>
        <authorList>
            <person name="Villanueva L."/>
            <person name="Von Meijenfeldt F.A.B."/>
            <person name="Westbye A.B."/>
            <person name="Yadav S."/>
            <person name="Hopmans E.C."/>
            <person name="Dutilh B.E."/>
            <person name="Sinninghe Damste J.S."/>
        </authorList>
    </citation>
    <scope>NUCLEOTIDE SEQUENCE [LARGE SCALE GENOMIC DNA]</scope>
    <source>
        <strain evidence="12">NIOZ-UU30</strain>
    </source>
</reference>
<gene>
    <name evidence="12" type="ORF">H8E23_08555</name>
</gene>
<keyword evidence="5 10" id="KW-0145">Chemotaxis</keyword>
<dbReference type="AlphaFoldDB" id="A0A8J6TM82"/>
<evidence type="ECO:0000313" key="13">
    <source>
        <dbReference type="Proteomes" id="UP000603434"/>
    </source>
</evidence>
<dbReference type="PANTHER" id="PTHR35091">
    <property type="entry name" value="FLAGELLAR PROTEIN FLIL"/>
    <property type="match status" value="1"/>
</dbReference>
<feature type="compositionally biased region" description="Basic and acidic residues" evidence="11">
    <location>
        <begin position="39"/>
        <end position="48"/>
    </location>
</feature>
<feature type="region of interest" description="Disordered" evidence="11">
    <location>
        <begin position="1"/>
        <end position="48"/>
    </location>
</feature>
<evidence type="ECO:0000256" key="4">
    <source>
        <dbReference type="ARBA" id="ARBA00022475"/>
    </source>
</evidence>
<dbReference type="GO" id="GO:0009425">
    <property type="term" value="C:bacterial-type flagellum basal body"/>
    <property type="evidence" value="ECO:0007669"/>
    <property type="project" value="InterPro"/>
</dbReference>
<dbReference type="EMBL" id="JACNJH010000134">
    <property type="protein sequence ID" value="MBC8361433.1"/>
    <property type="molecule type" value="Genomic_DNA"/>
</dbReference>
<keyword evidence="9 10" id="KW-0472">Membrane</keyword>
<sequence length="192" mass="21868">MMTSVSTERNDEKFSGNELDEPIPVNESVEPNAEGSKGSPKEIEPKDPEKKYKGKRKLFVYAAIGLCFLAGAVYYYRNNKKDEPSRIDRLSAQPGSLLIFDSFVIPFNGHSEFTYISLSVSFKVPNNEVEKEMKGKRDRLRGVLYEMLKEEINRTAEVPALEKLKEYIIKRVNQLLSTGKVTEAYIMDFLAV</sequence>
<evidence type="ECO:0000256" key="11">
    <source>
        <dbReference type="SAM" id="MobiDB-lite"/>
    </source>
</evidence>
<evidence type="ECO:0000256" key="10">
    <source>
        <dbReference type="RuleBase" id="RU364125"/>
    </source>
</evidence>